<keyword evidence="5" id="KW-1185">Reference proteome</keyword>
<dbReference type="InterPro" id="IPR004201">
    <property type="entry name" value="Cdc48_dom2"/>
</dbReference>
<evidence type="ECO:0000256" key="1">
    <source>
        <dbReference type="PROSITE-ProRule" id="PRU00176"/>
    </source>
</evidence>
<comment type="caution">
    <text evidence="4">The sequence shown here is derived from an EMBL/GenBank/DDBJ whole genome shotgun (WGS) entry which is preliminary data.</text>
</comment>
<feature type="region of interest" description="Disordered" evidence="2">
    <location>
        <begin position="40"/>
        <end position="87"/>
    </location>
</feature>
<dbReference type="SMART" id="SM01072">
    <property type="entry name" value="CDC48_2"/>
    <property type="match status" value="1"/>
</dbReference>
<feature type="compositionally biased region" description="Polar residues" evidence="2">
    <location>
        <begin position="74"/>
        <end position="87"/>
    </location>
</feature>
<sequence length="318" mass="35435">MYGQQFVPGQMYGQPNMMSYQPGVLSPPMFTGVSVMPNYAPPYQNGMPPGSVQQQQQQQQQQGHGHAQGGHAMPQTQPRPRNNEIGNTSSVIHMRNVTPEVTQLSIQNLAQNFGDIKHIVMLRQMNQALVEMKSPKSAEQLVDFFKEPGYAEIDGRRVYIRFSTHQNLTATQHATRTLLVSMFNTQYDVSAAAHITPEIVYQIFASYGTVERIVVLPKNDSSQWNHNRVQALVQFDARESAEHVKNILQGQPVTLGETITFTLDIQFSRMDEIKTTNPTTSLIVDDEGAHRPAGTMDPMAVNAAAMATTSMYPPMGWS</sequence>
<dbReference type="EMBL" id="BLBS01000004">
    <property type="protein sequence ID" value="GET85724.1"/>
    <property type="molecule type" value="Genomic_DNA"/>
</dbReference>
<dbReference type="Pfam" id="PF00076">
    <property type="entry name" value="RRM_1"/>
    <property type="match status" value="2"/>
</dbReference>
<feature type="compositionally biased region" description="Low complexity" evidence="2">
    <location>
        <begin position="53"/>
        <end position="72"/>
    </location>
</feature>
<dbReference type="InterPro" id="IPR000504">
    <property type="entry name" value="RRM_dom"/>
</dbReference>
<protein>
    <recommendedName>
        <fullName evidence="3">RRM domain-containing protein</fullName>
    </recommendedName>
</protein>
<evidence type="ECO:0000259" key="3">
    <source>
        <dbReference type="PROSITE" id="PS50102"/>
    </source>
</evidence>
<dbReference type="CDD" id="cd12422">
    <property type="entry name" value="RRM2_PTBP1_hnRNPL_like"/>
    <property type="match status" value="1"/>
</dbReference>
<evidence type="ECO:0000313" key="5">
    <source>
        <dbReference type="Proteomes" id="UP000419144"/>
    </source>
</evidence>
<dbReference type="PANTHER" id="PTHR15592">
    <property type="entry name" value="MATRIN 3/NUCLEAR PROTEIN 220-RELATED"/>
    <property type="match status" value="1"/>
</dbReference>
<dbReference type="VEuPathDB" id="TriTrypDB:LtaPh_0411400"/>
<keyword evidence="1" id="KW-0694">RNA-binding</keyword>
<dbReference type="SMART" id="SM00360">
    <property type="entry name" value="RRM"/>
    <property type="match status" value="2"/>
</dbReference>
<dbReference type="SUPFAM" id="SSF54928">
    <property type="entry name" value="RNA-binding domain, RBD"/>
    <property type="match status" value="2"/>
</dbReference>
<dbReference type="PROSITE" id="PS50102">
    <property type="entry name" value="RRM"/>
    <property type="match status" value="2"/>
</dbReference>
<name>A0A640K9R2_LEITA</name>
<dbReference type="InterPro" id="IPR035979">
    <property type="entry name" value="RBD_domain_sf"/>
</dbReference>
<dbReference type="AlphaFoldDB" id="A0A640K9R2"/>
<reference evidence="4" key="1">
    <citation type="submission" date="2019-11" db="EMBL/GenBank/DDBJ databases">
        <title>Leishmania tarentolae CDS.</title>
        <authorList>
            <person name="Goto Y."/>
            <person name="Yamagishi J."/>
        </authorList>
    </citation>
    <scope>NUCLEOTIDE SEQUENCE [LARGE SCALE GENOMIC DNA]</scope>
    <source>
        <strain evidence="4">Parrot Tar II</strain>
    </source>
</reference>
<organism evidence="4 5">
    <name type="scientific">Leishmania tarentolae</name>
    <name type="common">Sauroleishmania tarentolae</name>
    <dbReference type="NCBI Taxonomy" id="5689"/>
    <lineage>
        <taxon>Eukaryota</taxon>
        <taxon>Discoba</taxon>
        <taxon>Euglenozoa</taxon>
        <taxon>Kinetoplastea</taxon>
        <taxon>Metakinetoplastina</taxon>
        <taxon>Trypanosomatida</taxon>
        <taxon>Trypanosomatidae</taxon>
        <taxon>Leishmaniinae</taxon>
        <taxon>Leishmania</taxon>
        <taxon>lizard Leishmania</taxon>
    </lineage>
</organism>
<dbReference type="FunFam" id="3.30.70.330:FF:000724">
    <property type="entry name" value="Putative RNA-binding protein"/>
    <property type="match status" value="1"/>
</dbReference>
<dbReference type="Gene3D" id="3.30.70.330">
    <property type="match status" value="2"/>
</dbReference>
<dbReference type="OrthoDB" id="296632at2759"/>
<evidence type="ECO:0000313" key="4">
    <source>
        <dbReference type="EMBL" id="GET85724.1"/>
    </source>
</evidence>
<dbReference type="FunFam" id="3.30.70.330:FF:000582">
    <property type="entry name" value="RNA-binding protein, putative"/>
    <property type="match status" value="1"/>
</dbReference>
<dbReference type="GO" id="GO:0003723">
    <property type="term" value="F:RNA binding"/>
    <property type="evidence" value="ECO:0007669"/>
    <property type="project" value="UniProtKB-UniRule"/>
</dbReference>
<feature type="domain" description="RRM" evidence="3">
    <location>
        <begin position="176"/>
        <end position="266"/>
    </location>
</feature>
<dbReference type="Proteomes" id="UP000419144">
    <property type="component" value="Unassembled WGS sequence"/>
</dbReference>
<accession>A0A640K9R2</accession>
<gene>
    <name evidence="4" type="ORF">LtaPh_0411400</name>
</gene>
<proteinExistence type="predicted"/>
<feature type="domain" description="RRM" evidence="3">
    <location>
        <begin position="90"/>
        <end position="165"/>
    </location>
</feature>
<dbReference type="InterPro" id="IPR012677">
    <property type="entry name" value="Nucleotide-bd_a/b_plait_sf"/>
</dbReference>
<dbReference type="CDD" id="cd12421">
    <property type="entry name" value="RRM1_PTBP1_hnRNPL_like"/>
    <property type="match status" value="1"/>
</dbReference>
<evidence type="ECO:0000256" key="2">
    <source>
        <dbReference type="SAM" id="MobiDB-lite"/>
    </source>
</evidence>